<evidence type="ECO:0000256" key="2">
    <source>
        <dbReference type="ARBA" id="ARBA00008834"/>
    </source>
</evidence>
<dbReference type="GO" id="GO:0004650">
    <property type="term" value="F:polygalacturonase activity"/>
    <property type="evidence" value="ECO:0007669"/>
    <property type="project" value="InterPro"/>
</dbReference>
<dbReference type="SUPFAM" id="SSF51126">
    <property type="entry name" value="Pectin lyase-like"/>
    <property type="match status" value="1"/>
</dbReference>
<dbReference type="InterPro" id="IPR000743">
    <property type="entry name" value="Glyco_hydro_28"/>
</dbReference>
<evidence type="ECO:0000256" key="5">
    <source>
        <dbReference type="ARBA" id="ARBA00022801"/>
    </source>
</evidence>
<feature type="non-terminal residue" evidence="11">
    <location>
        <position position="1"/>
    </location>
</feature>
<evidence type="ECO:0000256" key="10">
    <source>
        <dbReference type="RuleBase" id="RU361169"/>
    </source>
</evidence>
<feature type="non-terminal residue" evidence="11">
    <location>
        <position position="208"/>
    </location>
</feature>
<evidence type="ECO:0000313" key="12">
    <source>
        <dbReference type="Proteomes" id="UP000294933"/>
    </source>
</evidence>
<protein>
    <submittedName>
        <fullName evidence="11">Pectin lyase-like protein</fullName>
    </submittedName>
</protein>
<accession>A0A4Y7Q6N7</accession>
<dbReference type="AlphaFoldDB" id="A0A4Y7Q6N7"/>
<keyword evidence="9" id="KW-0961">Cell wall biogenesis/degradation</keyword>
<dbReference type="PANTHER" id="PTHR31736:SF19">
    <property type="entry name" value="PECTIN LYASE SUPERFAMILY PROTEIN-RELATED"/>
    <property type="match status" value="1"/>
</dbReference>
<proteinExistence type="inferred from homology"/>
<evidence type="ECO:0000256" key="9">
    <source>
        <dbReference type="ARBA" id="ARBA00023316"/>
    </source>
</evidence>
<keyword evidence="6" id="KW-1015">Disulfide bond</keyword>
<dbReference type="EMBL" id="ML170174">
    <property type="protein sequence ID" value="TDL22539.1"/>
    <property type="molecule type" value="Genomic_DNA"/>
</dbReference>
<dbReference type="InterPro" id="IPR012334">
    <property type="entry name" value="Pectin_lyas_fold"/>
</dbReference>
<comment type="subcellular location">
    <subcellularLocation>
        <location evidence="1">Secreted</location>
    </subcellularLocation>
</comment>
<keyword evidence="11" id="KW-0456">Lyase</keyword>
<evidence type="ECO:0000256" key="8">
    <source>
        <dbReference type="ARBA" id="ARBA00023295"/>
    </source>
</evidence>
<keyword evidence="4" id="KW-0732">Signal</keyword>
<dbReference type="Pfam" id="PF00295">
    <property type="entry name" value="Glyco_hydro_28"/>
    <property type="match status" value="1"/>
</dbReference>
<dbReference type="GO" id="GO:0046576">
    <property type="term" value="F:rhamnogalacturonan alpha-L-rhamnopyranosyl-(1-&gt;4)-alpha-D-galactopyranosyluronide lyase activity"/>
    <property type="evidence" value="ECO:0007669"/>
    <property type="project" value="UniProtKB-ARBA"/>
</dbReference>
<evidence type="ECO:0000256" key="6">
    <source>
        <dbReference type="ARBA" id="ARBA00023157"/>
    </source>
</evidence>
<comment type="similarity">
    <text evidence="2 10">Belongs to the glycosyl hydrolase 28 family.</text>
</comment>
<dbReference type="GO" id="GO:0071555">
    <property type="term" value="P:cell wall organization"/>
    <property type="evidence" value="ECO:0007669"/>
    <property type="project" value="UniProtKB-KW"/>
</dbReference>
<dbReference type="Gene3D" id="2.160.20.10">
    <property type="entry name" value="Single-stranded right-handed beta-helix, Pectin lyase-like"/>
    <property type="match status" value="1"/>
</dbReference>
<organism evidence="11 12">
    <name type="scientific">Rickenella mellea</name>
    <dbReference type="NCBI Taxonomy" id="50990"/>
    <lineage>
        <taxon>Eukaryota</taxon>
        <taxon>Fungi</taxon>
        <taxon>Dikarya</taxon>
        <taxon>Basidiomycota</taxon>
        <taxon>Agaricomycotina</taxon>
        <taxon>Agaricomycetes</taxon>
        <taxon>Hymenochaetales</taxon>
        <taxon>Rickenellaceae</taxon>
        <taxon>Rickenella</taxon>
    </lineage>
</organism>
<evidence type="ECO:0000256" key="4">
    <source>
        <dbReference type="ARBA" id="ARBA00022729"/>
    </source>
</evidence>
<evidence type="ECO:0000256" key="3">
    <source>
        <dbReference type="ARBA" id="ARBA00022525"/>
    </source>
</evidence>
<reference evidence="11 12" key="1">
    <citation type="submission" date="2018-06" db="EMBL/GenBank/DDBJ databases">
        <title>A transcriptomic atlas of mushroom development highlights an independent origin of complex multicellularity.</title>
        <authorList>
            <consortium name="DOE Joint Genome Institute"/>
            <person name="Krizsan K."/>
            <person name="Almasi E."/>
            <person name="Merenyi Z."/>
            <person name="Sahu N."/>
            <person name="Viragh M."/>
            <person name="Koszo T."/>
            <person name="Mondo S."/>
            <person name="Kiss B."/>
            <person name="Balint B."/>
            <person name="Kues U."/>
            <person name="Barry K."/>
            <person name="Hegedus J.C."/>
            <person name="Henrissat B."/>
            <person name="Johnson J."/>
            <person name="Lipzen A."/>
            <person name="Ohm R."/>
            <person name="Nagy I."/>
            <person name="Pangilinan J."/>
            <person name="Yan J."/>
            <person name="Xiong Y."/>
            <person name="Grigoriev I.V."/>
            <person name="Hibbett D.S."/>
            <person name="Nagy L.G."/>
        </authorList>
    </citation>
    <scope>NUCLEOTIDE SEQUENCE [LARGE SCALE GENOMIC DNA]</scope>
    <source>
        <strain evidence="11 12">SZMC22713</strain>
    </source>
</reference>
<dbReference type="PANTHER" id="PTHR31736">
    <property type="match status" value="1"/>
</dbReference>
<evidence type="ECO:0000256" key="7">
    <source>
        <dbReference type="ARBA" id="ARBA00023180"/>
    </source>
</evidence>
<dbReference type="VEuPathDB" id="FungiDB:BD410DRAFT_682626"/>
<name>A0A4Y7Q6N7_9AGAM</name>
<sequence length="208" mass="22146">SAQLTGKVGPTTSTACKRNKIYSVLKYGGAVGSRDIGPAIGSAFTNCVLKNSGSTLYIPPGSYSMSTWQTLSGGSHWALQMDGVITRTGSNGGHMIAIKNAKDFEMYSSNGAGAFPGHGYLARNAGDLRIPRFLRIITSNNWSVHDLIFVDSPESHVIIQEGSKGELYNLVIRGANLGGSDGIDISGTNHRVHDIEVTNRDECVTIKS</sequence>
<gene>
    <name evidence="11" type="ORF">BD410DRAFT_682626</name>
</gene>
<evidence type="ECO:0000313" key="11">
    <source>
        <dbReference type="EMBL" id="TDL22539.1"/>
    </source>
</evidence>
<dbReference type="STRING" id="50990.A0A4Y7Q6N7"/>
<keyword evidence="12" id="KW-1185">Reference proteome</keyword>
<keyword evidence="7" id="KW-0325">Glycoprotein</keyword>
<keyword evidence="5 10" id="KW-0378">Hydrolase</keyword>
<keyword evidence="3" id="KW-0964">Secreted</keyword>
<dbReference type="GO" id="GO:0005975">
    <property type="term" value="P:carbohydrate metabolic process"/>
    <property type="evidence" value="ECO:0007669"/>
    <property type="project" value="InterPro"/>
</dbReference>
<dbReference type="GO" id="GO:0005576">
    <property type="term" value="C:extracellular region"/>
    <property type="evidence" value="ECO:0007669"/>
    <property type="project" value="UniProtKB-SubCell"/>
</dbReference>
<dbReference type="OrthoDB" id="2268901at2759"/>
<evidence type="ECO:0000256" key="1">
    <source>
        <dbReference type="ARBA" id="ARBA00004613"/>
    </source>
</evidence>
<keyword evidence="8 10" id="KW-0326">Glycosidase</keyword>
<dbReference type="InterPro" id="IPR011050">
    <property type="entry name" value="Pectin_lyase_fold/virulence"/>
</dbReference>
<dbReference type="Proteomes" id="UP000294933">
    <property type="component" value="Unassembled WGS sequence"/>
</dbReference>